<dbReference type="Gene3D" id="3.40.50.300">
    <property type="entry name" value="P-loop containing nucleotide triphosphate hydrolases"/>
    <property type="match status" value="1"/>
</dbReference>
<evidence type="ECO:0000313" key="1">
    <source>
        <dbReference type="EMBL" id="MEI4770921.1"/>
    </source>
</evidence>
<comment type="caution">
    <text evidence="1">The sequence shown here is derived from an EMBL/GenBank/DDBJ whole genome shotgun (WGS) entry which is preliminary data.</text>
</comment>
<dbReference type="RefSeq" id="WP_336498489.1">
    <property type="nucleotide sequence ID" value="NZ_JBAWSY010000013.1"/>
</dbReference>
<sequence length="182" mass="21272">MKKVHIFGASGSGTSTLGASLSNELLYSHLDTDDYFWGSKYTDIREVTDRKKMLKEDLLKYENSILSGALCGWGDSVISYFDLVIFLWIPQNIRLERLHQREFQRYGDEIFAGGSKHEQYKEFIEWASLYDVAGMEVRSKTLHEHWMEHLTCPVLRIEGDYSVQERVEITLEYMRSDNLQTK</sequence>
<dbReference type="EMBL" id="JBAWSY010000013">
    <property type="protein sequence ID" value="MEI4770921.1"/>
    <property type="molecule type" value="Genomic_DNA"/>
</dbReference>
<dbReference type="Proteomes" id="UP001364890">
    <property type="component" value="Unassembled WGS sequence"/>
</dbReference>
<dbReference type="PANTHER" id="PTHR37816:SF2">
    <property type="entry name" value="DNA TOPOLOGY MODULATION PROTEIN FLAR-RELATED PROTEIN"/>
    <property type="match status" value="1"/>
</dbReference>
<gene>
    <name evidence="1" type="ORF">WAX74_14960</name>
</gene>
<accession>A0ABU8FA72</accession>
<dbReference type="NCBIfam" id="NF004861">
    <property type="entry name" value="PRK06217.1"/>
    <property type="match status" value="1"/>
</dbReference>
<keyword evidence="2" id="KW-1185">Reference proteome</keyword>
<reference evidence="1 2" key="1">
    <citation type="submission" date="2024-01" db="EMBL/GenBank/DDBJ databases">
        <title>Seven novel Bacillus-like species.</title>
        <authorList>
            <person name="Liu G."/>
        </authorList>
    </citation>
    <scope>NUCLEOTIDE SEQUENCE [LARGE SCALE GENOMIC DNA]</scope>
    <source>
        <strain evidence="1 2">FJAT-51614</strain>
    </source>
</reference>
<dbReference type="InterPro" id="IPR052922">
    <property type="entry name" value="Cytidylate_Kinase-2"/>
</dbReference>
<organism evidence="1 2">
    <name type="scientific">Psychrobacillus mangrovi</name>
    <dbReference type="NCBI Taxonomy" id="3117745"/>
    <lineage>
        <taxon>Bacteria</taxon>
        <taxon>Bacillati</taxon>
        <taxon>Bacillota</taxon>
        <taxon>Bacilli</taxon>
        <taxon>Bacillales</taxon>
        <taxon>Bacillaceae</taxon>
        <taxon>Psychrobacillus</taxon>
    </lineage>
</organism>
<dbReference type="PANTHER" id="PTHR37816">
    <property type="entry name" value="YALI0E33011P"/>
    <property type="match status" value="1"/>
</dbReference>
<evidence type="ECO:0008006" key="3">
    <source>
        <dbReference type="Google" id="ProtNLM"/>
    </source>
</evidence>
<dbReference type="SUPFAM" id="SSF52540">
    <property type="entry name" value="P-loop containing nucleoside triphosphate hydrolases"/>
    <property type="match status" value="1"/>
</dbReference>
<evidence type="ECO:0000313" key="2">
    <source>
        <dbReference type="Proteomes" id="UP001364890"/>
    </source>
</evidence>
<protein>
    <recommendedName>
        <fullName evidence="3">Adenylate kinase</fullName>
    </recommendedName>
</protein>
<dbReference type="InterPro" id="IPR027417">
    <property type="entry name" value="P-loop_NTPase"/>
</dbReference>
<proteinExistence type="predicted"/>
<name>A0ABU8FA72_9BACI</name>